<evidence type="ECO:0000313" key="5">
    <source>
        <dbReference type="EMBL" id="RHC12425.1"/>
    </source>
</evidence>
<dbReference type="Pfam" id="PF01814">
    <property type="entry name" value="Hemerythrin"/>
    <property type="match status" value="2"/>
</dbReference>
<dbReference type="SUPFAM" id="SSF47188">
    <property type="entry name" value="Hemerythrin-like"/>
    <property type="match status" value="2"/>
</dbReference>
<keyword evidence="3" id="KW-0408">Iron</keyword>
<dbReference type="AlphaFoldDB" id="A0A413YTN2"/>
<feature type="domain" description="Hemerythrin-like" evidence="4">
    <location>
        <begin position="147"/>
        <end position="268"/>
    </location>
</feature>
<evidence type="ECO:0000256" key="1">
    <source>
        <dbReference type="ARBA" id="ARBA00010587"/>
    </source>
</evidence>
<dbReference type="InterPro" id="IPR012312">
    <property type="entry name" value="Hemerythrin-like"/>
</dbReference>
<accession>A0A413YTN2</accession>
<dbReference type="EMBL" id="QSHM01000011">
    <property type="protein sequence ID" value="RHC12425.1"/>
    <property type="molecule type" value="Genomic_DNA"/>
</dbReference>
<proteinExistence type="inferred from homology"/>
<feature type="domain" description="Hemerythrin-like" evidence="4">
    <location>
        <begin position="12"/>
        <end position="129"/>
    </location>
</feature>
<comment type="caution">
    <text evidence="5">The sequence shown here is derived from an EMBL/GenBank/DDBJ whole genome shotgun (WGS) entry which is preliminary data.</text>
</comment>
<protein>
    <submittedName>
        <fullName evidence="5">Hemerythrin</fullName>
    </submittedName>
</protein>
<dbReference type="PANTHER" id="PTHR37164:SF1">
    <property type="entry name" value="BACTERIOHEMERYTHRIN"/>
    <property type="match status" value="1"/>
</dbReference>
<dbReference type="InterPro" id="IPR050669">
    <property type="entry name" value="Hemerythrin"/>
</dbReference>
<dbReference type="NCBIfam" id="TIGR02481">
    <property type="entry name" value="hemeryth_dom"/>
    <property type="match status" value="2"/>
</dbReference>
<dbReference type="NCBIfam" id="NF033749">
    <property type="entry name" value="bact_hemeryth"/>
    <property type="match status" value="1"/>
</dbReference>
<dbReference type="InterPro" id="IPR035938">
    <property type="entry name" value="Hemerythrin-like_sf"/>
</dbReference>
<evidence type="ECO:0000313" key="6">
    <source>
        <dbReference type="Proteomes" id="UP000285844"/>
    </source>
</evidence>
<organism evidence="5 6">
    <name type="scientific">Lachnospira eligens</name>
    <dbReference type="NCBI Taxonomy" id="39485"/>
    <lineage>
        <taxon>Bacteria</taxon>
        <taxon>Bacillati</taxon>
        <taxon>Bacillota</taxon>
        <taxon>Clostridia</taxon>
        <taxon>Lachnospirales</taxon>
        <taxon>Lachnospiraceae</taxon>
        <taxon>Lachnospira</taxon>
    </lineage>
</organism>
<dbReference type="Proteomes" id="UP000285844">
    <property type="component" value="Unassembled WGS sequence"/>
</dbReference>
<dbReference type="CDD" id="cd12107">
    <property type="entry name" value="Hemerythrin"/>
    <property type="match status" value="2"/>
</dbReference>
<keyword evidence="2" id="KW-0479">Metal-binding</keyword>
<comment type="similarity">
    <text evidence="1">Belongs to the hemerythrin family.</text>
</comment>
<dbReference type="PANTHER" id="PTHR37164">
    <property type="entry name" value="BACTERIOHEMERYTHRIN"/>
    <property type="match status" value="1"/>
</dbReference>
<evidence type="ECO:0000256" key="3">
    <source>
        <dbReference type="ARBA" id="ARBA00023004"/>
    </source>
</evidence>
<gene>
    <name evidence="5" type="ORF">DW858_09910</name>
</gene>
<evidence type="ECO:0000256" key="2">
    <source>
        <dbReference type="ARBA" id="ARBA00022723"/>
    </source>
</evidence>
<evidence type="ECO:0000259" key="4">
    <source>
        <dbReference type="Pfam" id="PF01814"/>
    </source>
</evidence>
<dbReference type="GO" id="GO:0046872">
    <property type="term" value="F:metal ion binding"/>
    <property type="evidence" value="ECO:0007669"/>
    <property type="project" value="UniProtKB-KW"/>
</dbReference>
<name>A0A413YTN2_9FIRM</name>
<dbReference type="RefSeq" id="WP_118362847.1">
    <property type="nucleotide sequence ID" value="NZ_QSEM01000011.1"/>
</dbReference>
<dbReference type="InterPro" id="IPR012827">
    <property type="entry name" value="Hemerythrin_metal-bd"/>
</dbReference>
<reference evidence="5 6" key="1">
    <citation type="submission" date="2018-08" db="EMBL/GenBank/DDBJ databases">
        <title>A genome reference for cultivated species of the human gut microbiota.</title>
        <authorList>
            <person name="Zou Y."/>
            <person name="Xue W."/>
            <person name="Luo G."/>
        </authorList>
    </citation>
    <scope>NUCLEOTIDE SEQUENCE [LARGE SCALE GENOMIC DNA]</scope>
    <source>
        <strain evidence="5 6">AM37-3BH</strain>
    </source>
</reference>
<sequence>MYEFTEDCMIHIDNIDEEHRKLFQMLNEAFALVKETDNAASIAKNLIANLKDYAVTHFAHEEEYMKSIHDPELPIQQREHKAFAEKINSFQLDESSPEAARNSLNELLLYLTKWLYSHILSSDMMIGKMAPETNVDDAFAFTDKYITGIELVDEEHKHLFDIIRDTNDVIHAELLHDKYDEIIRLLSELREYTETHFSDEEELMKKIGYPEIEAQKRAHSAFVEKLVNIDFRELEAMDDNQEEYLMDLIGFLLGWLSNHILASDKKIGKYIKEHNIVLEK</sequence>
<dbReference type="Gene3D" id="1.20.120.50">
    <property type="entry name" value="Hemerythrin-like"/>
    <property type="match status" value="2"/>
</dbReference>